<proteinExistence type="predicted"/>
<dbReference type="STRING" id="555088.DealDRAFT_1263"/>
<comment type="caution">
    <text evidence="2">The sequence shown here is derived from an EMBL/GenBank/DDBJ whole genome shotgun (WGS) entry which is preliminary data.</text>
</comment>
<dbReference type="Proteomes" id="UP000006443">
    <property type="component" value="Unassembled WGS sequence"/>
</dbReference>
<protein>
    <recommendedName>
        <fullName evidence="1">DUF7847 domain-containing protein</fullName>
    </recommendedName>
</protein>
<organism evidence="2 3">
    <name type="scientific">Dethiobacter alkaliphilus AHT 1</name>
    <dbReference type="NCBI Taxonomy" id="555088"/>
    <lineage>
        <taxon>Bacteria</taxon>
        <taxon>Bacillati</taxon>
        <taxon>Bacillota</taxon>
        <taxon>Dethiobacteria</taxon>
        <taxon>Dethiobacterales</taxon>
        <taxon>Dethiobacteraceae</taxon>
        <taxon>Dethiobacter</taxon>
    </lineage>
</organism>
<dbReference type="InterPro" id="IPR057169">
    <property type="entry name" value="DUF7847"/>
</dbReference>
<dbReference type="eggNOG" id="COG1377">
    <property type="taxonomic scope" value="Bacteria"/>
</dbReference>
<dbReference type="EMBL" id="ACJM01000005">
    <property type="protein sequence ID" value="EEG77964.1"/>
    <property type="molecule type" value="Genomic_DNA"/>
</dbReference>
<dbReference type="RefSeq" id="WP_008515894.1">
    <property type="nucleotide sequence ID" value="NZ_ACJM01000005.1"/>
</dbReference>
<evidence type="ECO:0000313" key="2">
    <source>
        <dbReference type="EMBL" id="EEG77964.1"/>
    </source>
</evidence>
<feature type="domain" description="DUF7847" evidence="1">
    <location>
        <begin position="123"/>
        <end position="244"/>
    </location>
</feature>
<evidence type="ECO:0000313" key="3">
    <source>
        <dbReference type="Proteomes" id="UP000006443"/>
    </source>
</evidence>
<evidence type="ECO:0000259" key="1">
    <source>
        <dbReference type="Pfam" id="PF25231"/>
    </source>
</evidence>
<accession>C0GFK4</accession>
<name>C0GFK4_DETAL</name>
<dbReference type="AlphaFoldDB" id="C0GFK4"/>
<gene>
    <name evidence="2" type="ORF">DealDRAFT_1263</name>
</gene>
<reference evidence="2 3" key="1">
    <citation type="submission" date="2009-02" db="EMBL/GenBank/DDBJ databases">
        <title>Sequencing of the draft genome and assembly of Dethiobacter alkaliphilus AHT 1.</title>
        <authorList>
            <consortium name="US DOE Joint Genome Institute (JGI-PGF)"/>
            <person name="Lucas S."/>
            <person name="Copeland A."/>
            <person name="Lapidus A."/>
            <person name="Glavina del Rio T."/>
            <person name="Dalin E."/>
            <person name="Tice H."/>
            <person name="Bruce D."/>
            <person name="Goodwin L."/>
            <person name="Pitluck S."/>
            <person name="Larimer F."/>
            <person name="Land M.L."/>
            <person name="Hauser L."/>
            <person name="Muyzer G."/>
        </authorList>
    </citation>
    <scope>NUCLEOTIDE SEQUENCE [LARGE SCALE GENOMIC DNA]</scope>
    <source>
        <strain evidence="2 3">AHT 1</strain>
    </source>
</reference>
<keyword evidence="3" id="KW-1185">Reference proteome</keyword>
<dbReference type="OrthoDB" id="1938448at2"/>
<sequence length="271" mass="29231">MIKRMNVGDILDHTFSIYRNDFKSYWTLVALGIVPAALLNILSLLLFPVAAIDPLDGVGVMINSGFFAGSIIFAIVGGILQAIAYGGLIKKSAEQIAGGDIEANDAFKFGVRKIVPALVGGLLVAVAVFLGFLALIIPGIYLIVSFAMYFHTIIIEDEGPLGGIRRSRRLIKGYWWRSLGVFILIGILTGIIASIVAIPFGLLSGFFFVGNPTTYAIVNTLVNIPVHILITPLTAIAYTLYYYDLRVRQENLDLDMAIDGITTSNETTGGA</sequence>
<dbReference type="Pfam" id="PF25231">
    <property type="entry name" value="DUF7847"/>
    <property type="match status" value="1"/>
</dbReference>